<keyword evidence="8" id="KW-1185">Reference proteome</keyword>
<dbReference type="SUPFAM" id="SSF53474">
    <property type="entry name" value="alpha/beta-Hydrolases"/>
    <property type="match status" value="1"/>
</dbReference>
<dbReference type="PANTHER" id="PTHR43918">
    <property type="entry name" value="ACETYLCHOLINESTERASE"/>
    <property type="match status" value="1"/>
</dbReference>
<organism evidence="7 8">
    <name type="scientific">Elysia crispata</name>
    <name type="common">lettuce slug</name>
    <dbReference type="NCBI Taxonomy" id="231223"/>
    <lineage>
        <taxon>Eukaryota</taxon>
        <taxon>Metazoa</taxon>
        <taxon>Spiralia</taxon>
        <taxon>Lophotrochozoa</taxon>
        <taxon>Mollusca</taxon>
        <taxon>Gastropoda</taxon>
        <taxon>Heterobranchia</taxon>
        <taxon>Euthyneura</taxon>
        <taxon>Panpulmonata</taxon>
        <taxon>Sacoglossa</taxon>
        <taxon>Placobranchoidea</taxon>
        <taxon>Plakobranchidae</taxon>
        <taxon>Elysia</taxon>
    </lineage>
</organism>
<dbReference type="Proteomes" id="UP001283361">
    <property type="component" value="Unassembled WGS sequence"/>
</dbReference>
<dbReference type="GO" id="GO:0019695">
    <property type="term" value="P:choline metabolic process"/>
    <property type="evidence" value="ECO:0007669"/>
    <property type="project" value="TreeGrafter"/>
</dbReference>
<dbReference type="EC" id="3.1.1.-" evidence="4"/>
<comment type="similarity">
    <text evidence="1 4">Belongs to the type-B carboxylesterase/lipase family.</text>
</comment>
<evidence type="ECO:0000256" key="3">
    <source>
        <dbReference type="ARBA" id="ARBA00022801"/>
    </source>
</evidence>
<proteinExistence type="inferred from homology"/>
<gene>
    <name evidence="7" type="ORF">RRG08_016650</name>
</gene>
<dbReference type="Pfam" id="PF00135">
    <property type="entry name" value="COesterase"/>
    <property type="match status" value="1"/>
</dbReference>
<feature type="chain" id="PRO_5041776545" description="Carboxylic ester hydrolase" evidence="4">
    <location>
        <begin position="22"/>
        <end position="680"/>
    </location>
</feature>
<evidence type="ECO:0000259" key="6">
    <source>
        <dbReference type="Pfam" id="PF00135"/>
    </source>
</evidence>
<dbReference type="GO" id="GO:0005886">
    <property type="term" value="C:plasma membrane"/>
    <property type="evidence" value="ECO:0007669"/>
    <property type="project" value="TreeGrafter"/>
</dbReference>
<dbReference type="InterPro" id="IPR029058">
    <property type="entry name" value="AB_hydrolase_fold"/>
</dbReference>
<dbReference type="PROSITE" id="PS00122">
    <property type="entry name" value="CARBOXYLESTERASE_B_1"/>
    <property type="match status" value="1"/>
</dbReference>
<evidence type="ECO:0000256" key="1">
    <source>
        <dbReference type="ARBA" id="ARBA00005964"/>
    </source>
</evidence>
<dbReference type="GO" id="GO:0005615">
    <property type="term" value="C:extracellular space"/>
    <property type="evidence" value="ECO:0007669"/>
    <property type="project" value="TreeGrafter"/>
</dbReference>
<dbReference type="Gene3D" id="3.40.50.1820">
    <property type="entry name" value="alpha/beta hydrolase"/>
    <property type="match status" value="1"/>
</dbReference>
<dbReference type="InterPro" id="IPR050654">
    <property type="entry name" value="AChE-related_enzymes"/>
</dbReference>
<keyword evidence="4" id="KW-0732">Signal</keyword>
<dbReference type="PROSITE" id="PS00941">
    <property type="entry name" value="CARBOXYLESTERASE_B_2"/>
    <property type="match status" value="1"/>
</dbReference>
<dbReference type="EMBL" id="JAWDGP010004877">
    <property type="protein sequence ID" value="KAK3761506.1"/>
    <property type="molecule type" value="Genomic_DNA"/>
</dbReference>
<feature type="signal peptide" evidence="4">
    <location>
        <begin position="1"/>
        <end position="21"/>
    </location>
</feature>
<evidence type="ECO:0000256" key="2">
    <source>
        <dbReference type="ARBA" id="ARBA00022487"/>
    </source>
</evidence>
<keyword evidence="5" id="KW-0812">Transmembrane</keyword>
<evidence type="ECO:0000256" key="4">
    <source>
        <dbReference type="RuleBase" id="RU361235"/>
    </source>
</evidence>
<dbReference type="InterPro" id="IPR019826">
    <property type="entry name" value="Carboxylesterase_B_AS"/>
</dbReference>
<keyword evidence="2" id="KW-0719">Serine esterase</keyword>
<dbReference type="GO" id="GO:0006581">
    <property type="term" value="P:acetylcholine catabolic process"/>
    <property type="evidence" value="ECO:0007669"/>
    <property type="project" value="TreeGrafter"/>
</dbReference>
<name>A0AAE1D8S2_9GAST</name>
<accession>A0AAE1D8S2</accession>
<dbReference type="PANTHER" id="PTHR43918:SF4">
    <property type="entry name" value="CARBOXYLIC ESTER HYDROLASE"/>
    <property type="match status" value="1"/>
</dbReference>
<keyword evidence="5" id="KW-0472">Membrane</keyword>
<comment type="caution">
    <text evidence="7">The sequence shown here is derived from an EMBL/GenBank/DDBJ whole genome shotgun (WGS) entry which is preliminary data.</text>
</comment>
<sequence>MNPAGSLTLVLDLLLLVTAQALVDEASTKDLPRPVRVTLEGPVVGYLHRLACDGGISERYLGIPFAAPPLGTRRFQRPSPARVRTSPLVATSHPPACMQANHETIYISDYMPHYGGSMDEDCLYLNIYLPHIPQTQQDSNQNTLLPVLVHIHGGSNEVGSSSMFQPDALAVLGNMVVVTVNYRLGALGFLSVPQVGIHGNMGLWDQVMALTWLRDNIENFGGDHTNVTLQGHSAGAVDVGLHVISPVSKGLFRYAVLQSGSPLALWAILPAVPIEEKQRGPGQHLDILGCPHTSNKSRTLDCLQSVDVHKIVDAFYKHGPDFYRWSATVDGHFLPATPTVLLSNKSNNTTLNAKNIMVGLVRDEGSLTAEAVAKNKMFRQQYGRSPTFEEVTNDRSHVTDPPLFKESDFYFDLEYYGNIASIRELSAYAYFPWSDPANSTGVIRAFSDYAGDITFVAPAVEFLRRITTPVKTMCYMYVFDHRSRRSRFPAWMGSIHGEDLAYVFGCPLDGQCGREFNSEDQELSRRVIQMWSNFAHTGLPTVGDALWPPSPYHVNQTYIIIGTTPVNSASDNNSNSNNSKGNCSTTIPTSLLPFPTAQRFRARYTRFWNDLLPDFKNSPHVDTSSESKAYRVATLVLTVSLVAITFGFVVVLSILVRVLKKQHIDKEKRLDPAGGSSSLL</sequence>
<protein>
    <recommendedName>
        <fullName evidence="4">Carboxylic ester hydrolase</fullName>
        <ecNumber evidence="4">3.1.1.-</ecNumber>
    </recommendedName>
</protein>
<dbReference type="InterPro" id="IPR002018">
    <property type="entry name" value="CarbesteraseB"/>
</dbReference>
<dbReference type="InterPro" id="IPR019819">
    <property type="entry name" value="Carboxylesterase_B_CS"/>
</dbReference>
<feature type="domain" description="Carboxylesterase type B" evidence="6">
    <location>
        <begin position="38"/>
        <end position="566"/>
    </location>
</feature>
<feature type="transmembrane region" description="Helical" evidence="5">
    <location>
        <begin position="632"/>
        <end position="659"/>
    </location>
</feature>
<dbReference type="AlphaFoldDB" id="A0AAE1D8S2"/>
<evidence type="ECO:0000313" key="8">
    <source>
        <dbReference type="Proteomes" id="UP001283361"/>
    </source>
</evidence>
<evidence type="ECO:0000313" key="7">
    <source>
        <dbReference type="EMBL" id="KAK3761506.1"/>
    </source>
</evidence>
<keyword evidence="5" id="KW-1133">Transmembrane helix</keyword>
<reference evidence="7" key="1">
    <citation type="journal article" date="2023" name="G3 (Bethesda)">
        <title>A reference genome for the long-term kleptoplast-retaining sea slug Elysia crispata morphotype clarki.</title>
        <authorList>
            <person name="Eastman K.E."/>
            <person name="Pendleton A.L."/>
            <person name="Shaikh M.A."/>
            <person name="Suttiyut T."/>
            <person name="Ogas R."/>
            <person name="Tomko P."/>
            <person name="Gavelis G."/>
            <person name="Widhalm J.R."/>
            <person name="Wisecaver J.H."/>
        </authorList>
    </citation>
    <scope>NUCLEOTIDE SEQUENCE</scope>
    <source>
        <strain evidence="7">ECLA1</strain>
    </source>
</reference>
<evidence type="ECO:0000256" key="5">
    <source>
        <dbReference type="SAM" id="Phobius"/>
    </source>
</evidence>
<keyword evidence="3 4" id="KW-0378">Hydrolase</keyword>
<dbReference type="GO" id="GO:0003990">
    <property type="term" value="F:acetylcholinesterase activity"/>
    <property type="evidence" value="ECO:0007669"/>
    <property type="project" value="TreeGrafter"/>
</dbReference>